<feature type="domain" description="Transcriptional regulator HTH-type FeoC" evidence="1">
    <location>
        <begin position="2"/>
        <end position="64"/>
    </location>
</feature>
<keyword evidence="3" id="KW-1185">Reference proteome</keyword>
<evidence type="ECO:0000313" key="3">
    <source>
        <dbReference type="Proteomes" id="UP000321567"/>
    </source>
</evidence>
<evidence type="ECO:0000259" key="1">
    <source>
        <dbReference type="Pfam" id="PF09012"/>
    </source>
</evidence>
<evidence type="ECO:0000313" key="2">
    <source>
        <dbReference type="EMBL" id="GEO80549.1"/>
    </source>
</evidence>
<dbReference type="EMBL" id="BJZO01000011">
    <property type="protein sequence ID" value="GEO80549.1"/>
    <property type="molecule type" value="Genomic_DNA"/>
</dbReference>
<dbReference type="RefSeq" id="WP_170244933.1">
    <property type="nucleotide sequence ID" value="NZ_BJZO01000011.1"/>
</dbReference>
<dbReference type="InterPro" id="IPR015102">
    <property type="entry name" value="Tscrpt_reg_HTH_FeoC"/>
</dbReference>
<dbReference type="Pfam" id="PF09012">
    <property type="entry name" value="FeoC"/>
    <property type="match status" value="1"/>
</dbReference>
<gene>
    <name evidence="2" type="ORF">ROR02_06800</name>
</gene>
<dbReference type="AlphaFoldDB" id="A0A512H506"/>
<comment type="caution">
    <text evidence="2">The sequence shown here is derived from an EMBL/GenBank/DDBJ whole genome shotgun (WGS) entry which is preliminary data.</text>
</comment>
<dbReference type="InterPro" id="IPR036390">
    <property type="entry name" value="WH_DNA-bd_sf"/>
</dbReference>
<name>A0A512H506_9PROT</name>
<protein>
    <recommendedName>
        <fullName evidence="1">Transcriptional regulator HTH-type FeoC domain-containing protein</fullName>
    </recommendedName>
</protein>
<sequence>MILQRLKNTVRDHREATLLELSRTLDAAPEAVEAMMDHWIRRGVIEKRAQACSKSGCTCAKKQEGPLYVWTGG</sequence>
<organism evidence="2 3">
    <name type="scientific">Pararhodospirillum oryzae</name>
    <dbReference type="NCBI Taxonomy" id="478448"/>
    <lineage>
        <taxon>Bacteria</taxon>
        <taxon>Pseudomonadati</taxon>
        <taxon>Pseudomonadota</taxon>
        <taxon>Alphaproteobacteria</taxon>
        <taxon>Rhodospirillales</taxon>
        <taxon>Rhodospirillaceae</taxon>
        <taxon>Pararhodospirillum</taxon>
    </lineage>
</organism>
<accession>A0A512H506</accession>
<dbReference type="SUPFAM" id="SSF46785">
    <property type="entry name" value="Winged helix' DNA-binding domain"/>
    <property type="match status" value="1"/>
</dbReference>
<dbReference type="InterPro" id="IPR036388">
    <property type="entry name" value="WH-like_DNA-bd_sf"/>
</dbReference>
<dbReference type="Proteomes" id="UP000321567">
    <property type="component" value="Unassembled WGS sequence"/>
</dbReference>
<dbReference type="Gene3D" id="1.10.10.10">
    <property type="entry name" value="Winged helix-like DNA-binding domain superfamily/Winged helix DNA-binding domain"/>
    <property type="match status" value="1"/>
</dbReference>
<proteinExistence type="predicted"/>
<reference evidence="2 3" key="1">
    <citation type="submission" date="2019-07" db="EMBL/GenBank/DDBJ databases">
        <title>Whole genome shotgun sequence of Rhodospirillum oryzae NBRC 107573.</title>
        <authorList>
            <person name="Hosoyama A."/>
            <person name="Uohara A."/>
            <person name="Ohji S."/>
            <person name="Ichikawa N."/>
        </authorList>
    </citation>
    <scope>NUCLEOTIDE SEQUENCE [LARGE SCALE GENOMIC DNA]</scope>
    <source>
        <strain evidence="2 3">NBRC 107573</strain>
    </source>
</reference>